<evidence type="ECO:0000313" key="3">
    <source>
        <dbReference type="EMBL" id="EQB31106.1"/>
    </source>
</evidence>
<evidence type="ECO:0000256" key="1">
    <source>
        <dbReference type="SAM" id="MobiDB-lite"/>
    </source>
</evidence>
<evidence type="ECO:0008006" key="5">
    <source>
        <dbReference type="Google" id="ProtNLM"/>
    </source>
</evidence>
<feature type="chain" id="PRO_5004577752" description="Lipoprotein SmpA/OmlA domain-containing protein" evidence="2">
    <location>
        <begin position="22"/>
        <end position="127"/>
    </location>
</feature>
<dbReference type="AlphaFoldDB" id="T0IZE8"/>
<keyword evidence="2" id="KW-0732">Signal</keyword>
<gene>
    <name evidence="3" type="ORF">M529_16285</name>
</gene>
<evidence type="ECO:0000313" key="4">
    <source>
        <dbReference type="Proteomes" id="UP000015523"/>
    </source>
</evidence>
<dbReference type="PATRIC" id="fig|1346791.3.peg.3138"/>
<sequence>MNALRLAAVCTLALSLAACSAATVVPPATGYAPAPAPPGPPPSAFTKPGPINGMDAKQLSRMFGAPRLDIRESTVRKLQFANGRCVLDAYLYAPARGKEPVVTHVDARQPNGTDVDPASCVAALQAK</sequence>
<comment type="caution">
    <text evidence="3">The sequence shown here is derived from an EMBL/GenBank/DDBJ whole genome shotgun (WGS) entry which is preliminary data.</text>
</comment>
<feature type="compositionally biased region" description="Pro residues" evidence="1">
    <location>
        <begin position="34"/>
        <end position="43"/>
    </location>
</feature>
<dbReference type="EMBL" id="AUWY01000111">
    <property type="protein sequence ID" value="EQB31106.1"/>
    <property type="molecule type" value="Genomic_DNA"/>
</dbReference>
<evidence type="ECO:0000256" key="2">
    <source>
        <dbReference type="SAM" id="SignalP"/>
    </source>
</evidence>
<dbReference type="PROSITE" id="PS51257">
    <property type="entry name" value="PROKAR_LIPOPROTEIN"/>
    <property type="match status" value="1"/>
</dbReference>
<feature type="signal peptide" evidence="2">
    <location>
        <begin position="1"/>
        <end position="21"/>
    </location>
</feature>
<dbReference type="eggNOG" id="ENOG5033B9P">
    <property type="taxonomic scope" value="Bacteria"/>
</dbReference>
<feature type="region of interest" description="Disordered" evidence="1">
    <location>
        <begin position="29"/>
        <end position="51"/>
    </location>
</feature>
<keyword evidence="4" id="KW-1185">Reference proteome</keyword>
<dbReference type="STRING" id="1346791.M529_16285"/>
<proteinExistence type="predicted"/>
<reference evidence="3 4" key="1">
    <citation type="journal article" date="2013" name="Genome Announc.">
        <title>Draft Genome Sequence of Sphingobium ummariense Strain RL-3, a Hexachlorocyclohexane-Degrading Bacterium.</title>
        <authorList>
            <person name="Kohli P."/>
            <person name="Dua A."/>
            <person name="Sangwan N."/>
            <person name="Oldach P."/>
            <person name="Khurana J.P."/>
            <person name="Lal R."/>
        </authorList>
    </citation>
    <scope>NUCLEOTIDE SEQUENCE [LARGE SCALE GENOMIC DNA]</scope>
    <source>
        <strain evidence="3 4">RL-3</strain>
    </source>
</reference>
<protein>
    <recommendedName>
        <fullName evidence="5">Lipoprotein SmpA/OmlA domain-containing protein</fullName>
    </recommendedName>
</protein>
<dbReference type="Proteomes" id="UP000015523">
    <property type="component" value="Unassembled WGS sequence"/>
</dbReference>
<accession>T0IZE8</accession>
<dbReference type="RefSeq" id="WP_021318923.1">
    <property type="nucleotide sequence ID" value="NZ_AUWY01000111.1"/>
</dbReference>
<organism evidence="3 4">
    <name type="scientific">Sphingobium ummariense RL-3</name>
    <dbReference type="NCBI Taxonomy" id="1346791"/>
    <lineage>
        <taxon>Bacteria</taxon>
        <taxon>Pseudomonadati</taxon>
        <taxon>Pseudomonadota</taxon>
        <taxon>Alphaproteobacteria</taxon>
        <taxon>Sphingomonadales</taxon>
        <taxon>Sphingomonadaceae</taxon>
        <taxon>Sphingobium</taxon>
    </lineage>
</organism>
<name>T0IZE8_9SPHN</name>
<dbReference type="OrthoDB" id="8482143at2"/>